<feature type="modified residue" description="4-aspartylphosphate" evidence="1">
    <location>
        <position position="55"/>
    </location>
</feature>
<dbReference type="HOGENOM" id="CLU_000445_14_1_10"/>
<dbReference type="PANTHER" id="PTHR37299:SF1">
    <property type="entry name" value="STAGE 0 SPORULATION PROTEIN A HOMOLOG"/>
    <property type="match status" value="1"/>
</dbReference>
<dbReference type="SUPFAM" id="SSF52172">
    <property type="entry name" value="CheY-like"/>
    <property type="match status" value="1"/>
</dbReference>
<evidence type="ECO:0000313" key="5">
    <source>
        <dbReference type="EMBL" id="AEE54517.1"/>
    </source>
</evidence>
<dbReference type="Gene3D" id="3.40.50.2300">
    <property type="match status" value="1"/>
</dbReference>
<sequence>MIRAIHIDDEPHNHRELARVLAATCPQVSILGQALNAAEGQALYQQYGPDLIFLDIEMPGTNGFQFLESIQPLRAEVIFVTAYDQYAIQAIRFAALDYLLKPVSPKDLTAAVAKVQEKILARLGNQQLQLLLENLRNPQQQPKIALPSADRVDFVEPDQLIRCQSDNTYTYVHLADGSKMLVTKSLREFSIMLSPYGFIRTHQSHLVNRKYVRSLLKRDGDSLLLTDGTLVPISLRQKAEVLAALK</sequence>
<feature type="domain" description="Response regulatory" evidence="2">
    <location>
        <begin position="3"/>
        <end position="116"/>
    </location>
</feature>
<dbReference type="Proteomes" id="UP000008461">
    <property type="component" value="Plasmid pHALHY02"/>
</dbReference>
<evidence type="ECO:0000259" key="2">
    <source>
        <dbReference type="PROSITE" id="PS50110"/>
    </source>
</evidence>
<dbReference type="RefSeq" id="WP_013768884.1">
    <property type="nucleotide sequence ID" value="NC_015511.1"/>
</dbReference>
<dbReference type="SMART" id="SM00448">
    <property type="entry name" value="REC"/>
    <property type="match status" value="1"/>
</dbReference>
<protein>
    <submittedName>
        <fullName evidence="4">Two component transcriptional regulator, LytTR family</fullName>
    </submittedName>
</protein>
<dbReference type="GO" id="GO:0003677">
    <property type="term" value="F:DNA binding"/>
    <property type="evidence" value="ECO:0007669"/>
    <property type="project" value="InterPro"/>
</dbReference>
<organism evidence="4 6">
    <name type="scientific">Haliscomenobacter hydrossis (strain ATCC 27775 / DSM 1100 / LMG 10767 / O)</name>
    <dbReference type="NCBI Taxonomy" id="760192"/>
    <lineage>
        <taxon>Bacteria</taxon>
        <taxon>Pseudomonadati</taxon>
        <taxon>Bacteroidota</taxon>
        <taxon>Saprospiria</taxon>
        <taxon>Saprospirales</taxon>
        <taxon>Haliscomenobacteraceae</taxon>
        <taxon>Haliscomenobacter</taxon>
    </lineage>
</organism>
<evidence type="ECO:0000313" key="4">
    <source>
        <dbReference type="EMBL" id="AEE54367.1"/>
    </source>
</evidence>
<dbReference type="InterPro" id="IPR001789">
    <property type="entry name" value="Sig_transdc_resp-reg_receiver"/>
</dbReference>
<keyword evidence="6" id="KW-1185">Reference proteome</keyword>
<dbReference type="SMART" id="SM00850">
    <property type="entry name" value="LytTR"/>
    <property type="match status" value="1"/>
</dbReference>
<dbReference type="InterPro" id="IPR011006">
    <property type="entry name" value="CheY-like_superfamily"/>
</dbReference>
<dbReference type="EMBL" id="CP002692">
    <property type="protein sequence ID" value="AEE54367.1"/>
    <property type="molecule type" value="Genomic_DNA"/>
</dbReference>
<keyword evidence="1" id="KW-0597">Phosphoprotein</keyword>
<evidence type="ECO:0000313" key="6">
    <source>
        <dbReference type="Proteomes" id="UP000008461"/>
    </source>
</evidence>
<dbReference type="KEGG" id="hhy:Halhy_6702"/>
<dbReference type="Pfam" id="PF00072">
    <property type="entry name" value="Response_reg"/>
    <property type="match status" value="1"/>
</dbReference>
<reference evidence="4 6" key="1">
    <citation type="journal article" date="2011" name="Stand. Genomic Sci.">
        <title>Complete genome sequence of Haliscomenobacter hydrossis type strain (O).</title>
        <authorList>
            <consortium name="US DOE Joint Genome Institute (JGI-PGF)"/>
            <person name="Daligault H."/>
            <person name="Lapidus A."/>
            <person name="Zeytun A."/>
            <person name="Nolan M."/>
            <person name="Lucas S."/>
            <person name="Del Rio T.G."/>
            <person name="Tice H."/>
            <person name="Cheng J.F."/>
            <person name="Tapia R."/>
            <person name="Han C."/>
            <person name="Goodwin L."/>
            <person name="Pitluck S."/>
            <person name="Liolios K."/>
            <person name="Pagani I."/>
            <person name="Ivanova N."/>
            <person name="Huntemann M."/>
            <person name="Mavromatis K."/>
            <person name="Mikhailova N."/>
            <person name="Pati A."/>
            <person name="Chen A."/>
            <person name="Palaniappan K."/>
            <person name="Land M."/>
            <person name="Hauser L."/>
            <person name="Brambilla E.M."/>
            <person name="Rohde M."/>
            <person name="Verbarg S."/>
            <person name="Goker M."/>
            <person name="Bristow J."/>
            <person name="Eisen J.A."/>
            <person name="Markowitz V."/>
            <person name="Hugenholtz P."/>
            <person name="Kyrpides N.C."/>
            <person name="Klenk H.P."/>
            <person name="Woyke T."/>
        </authorList>
    </citation>
    <scope>NUCLEOTIDE SEQUENCE [LARGE SCALE GENOMIC DNA]</scope>
    <source>
        <strain evidence="6">ATCC 27775 / DSM 1100 / LMG 10767 / O</strain>
        <strain evidence="4">DSM 1100</strain>
        <plasmid evidence="4">pHALHY01</plasmid>
        <plasmid evidence="5">pHALHY02</plasmid>
        <plasmid evidence="6">Plasmid pHALHY01</plasmid>
        <plasmid evidence="6">Plasmid pHALHY02</plasmid>
    </source>
</reference>
<dbReference type="OrthoDB" id="1646880at2"/>
<accession>F4L7K9</accession>
<proteinExistence type="predicted"/>
<evidence type="ECO:0000259" key="3">
    <source>
        <dbReference type="PROSITE" id="PS50930"/>
    </source>
</evidence>
<dbReference type="PROSITE" id="PS50110">
    <property type="entry name" value="RESPONSE_REGULATORY"/>
    <property type="match status" value="1"/>
</dbReference>
<geneLocation type="plasmid" evidence="5 6">
    <name>pHALHY02</name>
</geneLocation>
<dbReference type="PANTHER" id="PTHR37299">
    <property type="entry name" value="TRANSCRIPTIONAL REGULATOR-RELATED"/>
    <property type="match status" value="1"/>
</dbReference>
<dbReference type="KEGG" id="hhy:Halhy_6551"/>
<dbReference type="AlphaFoldDB" id="F4L7K9"/>
<evidence type="ECO:0000256" key="1">
    <source>
        <dbReference type="PROSITE-ProRule" id="PRU00169"/>
    </source>
</evidence>
<feature type="domain" description="HTH LytTR-type" evidence="3">
    <location>
        <begin position="144"/>
        <end position="246"/>
    </location>
</feature>
<dbReference type="GO" id="GO:0000156">
    <property type="term" value="F:phosphorelay response regulator activity"/>
    <property type="evidence" value="ECO:0007669"/>
    <property type="project" value="InterPro"/>
</dbReference>
<reference key="2">
    <citation type="submission" date="2011-04" db="EMBL/GenBank/DDBJ databases">
        <title>Complete sequence of plasmid 1 of Haliscomenobacter hydrossis DSM 1100.</title>
        <authorList>
            <consortium name="US DOE Joint Genome Institute (JGI-PGF)"/>
            <person name="Lucas S."/>
            <person name="Han J."/>
            <person name="Lapidus A."/>
            <person name="Bruce D."/>
            <person name="Goodwin L."/>
            <person name="Pitluck S."/>
            <person name="Peters L."/>
            <person name="Kyrpides N."/>
            <person name="Mavromatis K."/>
            <person name="Ivanova N."/>
            <person name="Ovchinnikova G."/>
            <person name="Pagani I."/>
            <person name="Daligault H."/>
            <person name="Detter J.C."/>
            <person name="Han C."/>
            <person name="Land M."/>
            <person name="Hauser L."/>
            <person name="Markowitz V."/>
            <person name="Cheng J.-F."/>
            <person name="Hugenholtz P."/>
            <person name="Woyke T."/>
            <person name="Wu D."/>
            <person name="Verbarg S."/>
            <person name="Frueling A."/>
            <person name="Brambilla E."/>
            <person name="Klenk H.-P."/>
            <person name="Eisen J.A."/>
        </authorList>
    </citation>
    <scope>NUCLEOTIDE SEQUENCE</scope>
    <source>
        <strain>DSM 1100</strain>
    </source>
</reference>
<dbReference type="InterPro" id="IPR007492">
    <property type="entry name" value="LytTR_DNA-bd_dom"/>
</dbReference>
<gene>
    <name evidence="4" type="ordered locus">Halhy_6551</name>
    <name evidence="5" type="ordered locus">Halhy_6702</name>
</gene>
<dbReference type="InterPro" id="IPR046947">
    <property type="entry name" value="LytR-like"/>
</dbReference>
<geneLocation type="plasmid" evidence="4 6">
    <name>pHALHY01</name>
</geneLocation>
<keyword evidence="4" id="KW-0614">Plasmid</keyword>
<reference key="3">
    <citation type="submission" date="2011-04" db="EMBL/GenBank/DDBJ databases">
        <title>Complete sequence of plasmid 2 of Haliscomenobacter hydrossis DSM 1100.</title>
        <authorList>
            <consortium name="US DOE Joint Genome Institute (JGI-PGF)"/>
            <person name="Lucas S."/>
            <person name="Han J."/>
            <person name="Lapidus A."/>
            <person name="Bruce D."/>
            <person name="Goodwin L."/>
            <person name="Pitluck S."/>
            <person name="Peters L."/>
            <person name="Kyrpides N."/>
            <person name="Mavromatis K."/>
            <person name="Ivanova N."/>
            <person name="Ovchinnikova G."/>
            <person name="Pagani I."/>
            <person name="Daligault H."/>
            <person name="Detter J.C."/>
            <person name="Han C."/>
            <person name="Land M."/>
            <person name="Hauser L."/>
            <person name="Markowitz V."/>
            <person name="Cheng J.-F."/>
            <person name="Hugenholtz P."/>
            <person name="Woyke T."/>
            <person name="Wu D."/>
            <person name="Verbarg S."/>
            <person name="Frueling A."/>
            <person name="Brambilla E."/>
            <person name="Klenk H.-P."/>
            <person name="Eisen J.A."/>
        </authorList>
    </citation>
    <scope>NUCLEOTIDE SEQUENCE</scope>
    <source>
        <strain>DSM 1100</strain>
    </source>
</reference>
<dbReference type="EMBL" id="CP002693">
    <property type="protein sequence ID" value="AEE54517.1"/>
    <property type="molecule type" value="Genomic_DNA"/>
</dbReference>
<dbReference type="Proteomes" id="UP000008461">
    <property type="component" value="Plasmid pHALHY01"/>
</dbReference>
<dbReference type="Gene3D" id="2.40.50.1020">
    <property type="entry name" value="LytTr DNA-binding domain"/>
    <property type="match status" value="1"/>
</dbReference>
<dbReference type="PROSITE" id="PS50930">
    <property type="entry name" value="HTH_LYTTR"/>
    <property type="match status" value="1"/>
</dbReference>
<name>F4L7K9_HALH1</name>
<dbReference type="Pfam" id="PF04397">
    <property type="entry name" value="LytTR"/>
    <property type="match status" value="1"/>
</dbReference>